<accession>A0A178HRE4</accession>
<dbReference type="PANTHER" id="PTHR30472:SF24">
    <property type="entry name" value="FERRIC ENTEROBACTIN TRANSPORT SYSTEM PERMEASE PROTEIN FEPG"/>
    <property type="match status" value="1"/>
</dbReference>
<evidence type="ECO:0000313" key="9">
    <source>
        <dbReference type="EMBL" id="OAM74575.1"/>
    </source>
</evidence>
<dbReference type="Gene3D" id="1.10.3470.10">
    <property type="entry name" value="ABC transporter involved in vitamin B12 uptake, BtuC"/>
    <property type="match status" value="1"/>
</dbReference>
<keyword evidence="5 8" id="KW-0812">Transmembrane</keyword>
<comment type="caution">
    <text evidence="9">The sequence shown here is derived from an EMBL/GenBank/DDBJ whole genome shotgun (WGS) entry which is preliminary data.</text>
</comment>
<evidence type="ECO:0000256" key="6">
    <source>
        <dbReference type="ARBA" id="ARBA00022989"/>
    </source>
</evidence>
<feature type="transmembrane region" description="Helical" evidence="8">
    <location>
        <begin position="250"/>
        <end position="278"/>
    </location>
</feature>
<keyword evidence="3" id="KW-0813">Transport</keyword>
<name>A0A178HRE4_9HYPH</name>
<feature type="transmembrane region" description="Helical" evidence="8">
    <location>
        <begin position="130"/>
        <end position="150"/>
    </location>
</feature>
<keyword evidence="4" id="KW-1003">Cell membrane</keyword>
<keyword evidence="7 8" id="KW-0472">Membrane</keyword>
<evidence type="ECO:0000256" key="4">
    <source>
        <dbReference type="ARBA" id="ARBA00022475"/>
    </source>
</evidence>
<evidence type="ECO:0000256" key="1">
    <source>
        <dbReference type="ARBA" id="ARBA00004651"/>
    </source>
</evidence>
<keyword evidence="6 8" id="KW-1133">Transmembrane helix</keyword>
<dbReference type="CDD" id="cd06550">
    <property type="entry name" value="TM_ABC_iron-siderophores_like"/>
    <property type="match status" value="1"/>
</dbReference>
<evidence type="ECO:0000256" key="5">
    <source>
        <dbReference type="ARBA" id="ARBA00022692"/>
    </source>
</evidence>
<feature type="transmembrane region" description="Helical" evidence="8">
    <location>
        <begin position="70"/>
        <end position="87"/>
    </location>
</feature>
<feature type="transmembrane region" description="Helical" evidence="8">
    <location>
        <begin position="320"/>
        <end position="339"/>
    </location>
</feature>
<comment type="subcellular location">
    <subcellularLocation>
        <location evidence="1">Cell membrane</location>
        <topology evidence="1">Multi-pass membrane protein</topology>
    </subcellularLocation>
</comment>
<dbReference type="SUPFAM" id="SSF81345">
    <property type="entry name" value="ABC transporter involved in vitamin B12 uptake, BtuC"/>
    <property type="match status" value="1"/>
</dbReference>
<dbReference type="AlphaFoldDB" id="A0A178HRE4"/>
<evidence type="ECO:0000313" key="10">
    <source>
        <dbReference type="Proteomes" id="UP000078389"/>
    </source>
</evidence>
<gene>
    <name evidence="9" type="ORF">A3840_15670</name>
</gene>
<dbReference type="PANTHER" id="PTHR30472">
    <property type="entry name" value="FERRIC ENTEROBACTIN TRANSPORT SYSTEM PERMEASE PROTEIN"/>
    <property type="match status" value="1"/>
</dbReference>
<proteinExistence type="inferred from homology"/>
<feature type="transmembrane region" description="Helical" evidence="8">
    <location>
        <begin position="290"/>
        <end position="314"/>
    </location>
</feature>
<protein>
    <submittedName>
        <fullName evidence="9">Iron ABC transporter permease</fullName>
    </submittedName>
</protein>
<organism evidence="9 10">
    <name type="scientific">Devosia elaeis</name>
    <dbReference type="NCBI Taxonomy" id="1770058"/>
    <lineage>
        <taxon>Bacteria</taxon>
        <taxon>Pseudomonadati</taxon>
        <taxon>Pseudomonadota</taxon>
        <taxon>Alphaproteobacteria</taxon>
        <taxon>Hyphomicrobiales</taxon>
        <taxon>Devosiaceae</taxon>
        <taxon>Devosia</taxon>
    </lineage>
</organism>
<dbReference type="EMBL" id="LVVY01000119">
    <property type="protein sequence ID" value="OAM74575.1"/>
    <property type="molecule type" value="Genomic_DNA"/>
</dbReference>
<dbReference type="Pfam" id="PF01032">
    <property type="entry name" value="FecCD"/>
    <property type="match status" value="1"/>
</dbReference>
<evidence type="ECO:0000256" key="3">
    <source>
        <dbReference type="ARBA" id="ARBA00022448"/>
    </source>
</evidence>
<feature type="transmembrane region" description="Helical" evidence="8">
    <location>
        <begin position="99"/>
        <end position="118"/>
    </location>
</feature>
<reference evidence="9 10" key="1">
    <citation type="submission" date="2016-03" db="EMBL/GenBank/DDBJ databases">
        <title>Genome sequencing of Devosia sp. S37.</title>
        <authorList>
            <person name="Mohd Nor M."/>
        </authorList>
    </citation>
    <scope>NUCLEOTIDE SEQUENCE [LARGE SCALE GENOMIC DNA]</scope>
    <source>
        <strain evidence="9 10">S37</strain>
    </source>
</reference>
<dbReference type="Proteomes" id="UP000078389">
    <property type="component" value="Unassembled WGS sequence"/>
</dbReference>
<evidence type="ECO:0000256" key="7">
    <source>
        <dbReference type="ARBA" id="ARBA00023136"/>
    </source>
</evidence>
<dbReference type="GO" id="GO:0022857">
    <property type="term" value="F:transmembrane transporter activity"/>
    <property type="evidence" value="ECO:0007669"/>
    <property type="project" value="InterPro"/>
</dbReference>
<dbReference type="InterPro" id="IPR037294">
    <property type="entry name" value="ABC_BtuC-like"/>
</dbReference>
<dbReference type="GO" id="GO:0005886">
    <property type="term" value="C:plasma membrane"/>
    <property type="evidence" value="ECO:0007669"/>
    <property type="project" value="UniProtKB-SubCell"/>
</dbReference>
<feature type="transmembrane region" description="Helical" evidence="8">
    <location>
        <begin position="162"/>
        <end position="186"/>
    </location>
</feature>
<feature type="transmembrane region" description="Helical" evidence="8">
    <location>
        <begin position="12"/>
        <end position="36"/>
    </location>
</feature>
<dbReference type="InterPro" id="IPR000522">
    <property type="entry name" value="ABC_transptr_permease_BtuC"/>
</dbReference>
<dbReference type="STRING" id="1770058.A3840_15670"/>
<evidence type="ECO:0000256" key="2">
    <source>
        <dbReference type="ARBA" id="ARBA00007935"/>
    </source>
</evidence>
<dbReference type="GO" id="GO:0033214">
    <property type="term" value="P:siderophore-iron import into cell"/>
    <property type="evidence" value="ECO:0007669"/>
    <property type="project" value="TreeGrafter"/>
</dbReference>
<sequence length="346" mass="35648">MTDMTYRPARAGIGPIGVTTLVAAIFVLLFLAGIGFGSTWIPLEHVAHVLFGGGDKTERLVVLQLRLPRVAAAAIAGGAIAFAGYLLQRITRNELASPGVLGVVDGAALGVVLFMAIFSSETNSLIVSVAWQPLAAALGAIAAIGLVFLLSGQQASTAIRLLLFGIAVAAVCKALTTIFMLVGPIYQASQAARWLAGAVNTINVTEIQLMLLVLVPTGIAAAIAARHLPPADLDDTSSRSIGLNLPAYRILIFFLAALLTAGAVAFAGGVSFIGLLAPHMARLLVGRARAAGIAVSILLGAIILIGADLLIRVAFAPTEVPAGTVTALIGAPYFLYLLMRKDKNNG</sequence>
<dbReference type="RefSeq" id="WP_067458897.1">
    <property type="nucleotide sequence ID" value="NZ_LVVY01000119.1"/>
</dbReference>
<keyword evidence="10" id="KW-1185">Reference proteome</keyword>
<comment type="similarity">
    <text evidence="2">Belongs to the binding-protein-dependent transport system permease family. FecCD subfamily.</text>
</comment>
<dbReference type="OrthoDB" id="9811975at2"/>
<evidence type="ECO:0000256" key="8">
    <source>
        <dbReference type="SAM" id="Phobius"/>
    </source>
</evidence>